<feature type="domain" description="HD-GYP" evidence="1">
    <location>
        <begin position="5"/>
        <end position="193"/>
    </location>
</feature>
<dbReference type="GO" id="GO:0016740">
    <property type="term" value="F:transferase activity"/>
    <property type="evidence" value="ECO:0007669"/>
    <property type="project" value="UniProtKB-KW"/>
</dbReference>
<dbReference type="InterPro" id="IPR006674">
    <property type="entry name" value="HD_domain"/>
</dbReference>
<dbReference type="Pfam" id="PF13487">
    <property type="entry name" value="HD_5"/>
    <property type="match status" value="1"/>
</dbReference>
<reference evidence="2 3" key="1">
    <citation type="submission" date="2019-03" db="EMBL/GenBank/DDBJ databases">
        <title>Subsurface microbial communities from deep shales in Ohio and West Virginia, USA.</title>
        <authorList>
            <person name="Wrighton K."/>
        </authorList>
    </citation>
    <scope>NUCLEOTIDE SEQUENCE [LARGE SCALE GENOMIC DNA]</scope>
    <source>
        <strain evidence="2 3">MSL 6dP</strain>
    </source>
</reference>
<dbReference type="NCBIfam" id="TIGR00277">
    <property type="entry name" value="HDIG"/>
    <property type="match status" value="1"/>
</dbReference>
<organism evidence="2 3">
    <name type="scientific">Orenia marismortui</name>
    <dbReference type="NCBI Taxonomy" id="46469"/>
    <lineage>
        <taxon>Bacteria</taxon>
        <taxon>Bacillati</taxon>
        <taxon>Bacillota</taxon>
        <taxon>Clostridia</taxon>
        <taxon>Halanaerobiales</taxon>
        <taxon>Halobacteroidaceae</taxon>
        <taxon>Orenia</taxon>
    </lineage>
</organism>
<sequence length="418" mass="48174">MDKIFDIPLFDMIISLSHVINIIDNTSTTHQEQVAYISYRLAEELDCSEKQRKNMVLAAAIHDIGAFSYKDRAEILEFDIREKPKHAEIGYLLIKEFAPLANIAPIIRYHHSKWNYGHCLSYRGKEVPIESHILSLADRIAILIDGEFDILNQRTNIIEKIKEHSGVRFNPTFVEAFLNLAKREEFWLRSVRPNIIKRMLMSEFNTIKIRLNLDGLLNFSKLFSKIIDFRSSFTATHSKGVAVTAQKIAELMGWLEDDYRRMKIAGYFHDLGKLAMPKEILEKPGKLTQEEMGIIKSHTFYTYEILDPIKPLEEIKEWAAFHHERVDGRGYPFHRQGDRLPTGSKIMGVADVFSAITETRPYRSAMSQDRALDVLTSMVESGALDSEIVTVVNDNYRELNFIRNKAQGEVITEYSNTL</sequence>
<dbReference type="InterPro" id="IPR006675">
    <property type="entry name" value="HDIG_dom"/>
</dbReference>
<dbReference type="CDD" id="cd00077">
    <property type="entry name" value="HDc"/>
    <property type="match status" value="2"/>
</dbReference>
<name>A0A4R8HAW8_9FIRM</name>
<dbReference type="AlphaFoldDB" id="A0A4R8HAW8"/>
<dbReference type="PANTHER" id="PTHR43155:SF1">
    <property type="entry name" value="3'3'-CGAMP-SPECIFIC PHOSPHODIESTERASE 1"/>
    <property type="match status" value="1"/>
</dbReference>
<keyword evidence="3" id="KW-1185">Reference proteome</keyword>
<evidence type="ECO:0000259" key="1">
    <source>
        <dbReference type="PROSITE" id="PS51832"/>
    </source>
</evidence>
<feature type="domain" description="HD-GYP" evidence="1">
    <location>
        <begin position="212"/>
        <end position="408"/>
    </location>
</feature>
<keyword evidence="2" id="KW-0808">Transferase</keyword>
<evidence type="ECO:0000313" key="2">
    <source>
        <dbReference type="EMBL" id="TDX53195.1"/>
    </source>
</evidence>
<evidence type="ECO:0000313" key="3">
    <source>
        <dbReference type="Proteomes" id="UP000295832"/>
    </source>
</evidence>
<dbReference type="PROSITE" id="PS51832">
    <property type="entry name" value="HD_GYP"/>
    <property type="match status" value="2"/>
</dbReference>
<dbReference type="InterPro" id="IPR037522">
    <property type="entry name" value="HD_GYP_dom"/>
</dbReference>
<dbReference type="RefSeq" id="WP_134114807.1">
    <property type="nucleotide sequence ID" value="NZ_SOEG01000003.1"/>
</dbReference>
<accession>A0A4R8HAW8</accession>
<dbReference type="STRING" id="926561.GCA_000379025_01728"/>
<proteinExistence type="predicted"/>
<comment type="caution">
    <text evidence="2">The sequence shown here is derived from an EMBL/GenBank/DDBJ whole genome shotgun (WGS) entry which is preliminary data.</text>
</comment>
<dbReference type="SUPFAM" id="SSF109604">
    <property type="entry name" value="HD-domain/PDEase-like"/>
    <property type="match status" value="2"/>
</dbReference>
<protein>
    <submittedName>
        <fullName evidence="2">Putative nucleotidyltransferase with HDIG domain</fullName>
    </submittedName>
</protein>
<dbReference type="SMART" id="SM00471">
    <property type="entry name" value="HDc"/>
    <property type="match status" value="2"/>
</dbReference>
<dbReference type="Pfam" id="PF01966">
    <property type="entry name" value="HD"/>
    <property type="match status" value="1"/>
</dbReference>
<dbReference type="Gene3D" id="1.10.3210.10">
    <property type="entry name" value="Hypothetical protein af1432"/>
    <property type="match status" value="2"/>
</dbReference>
<dbReference type="PANTHER" id="PTHR43155">
    <property type="entry name" value="CYCLIC DI-GMP PHOSPHODIESTERASE PA4108-RELATED"/>
    <property type="match status" value="1"/>
</dbReference>
<gene>
    <name evidence="2" type="ORF">C7959_10347</name>
</gene>
<dbReference type="InterPro" id="IPR003607">
    <property type="entry name" value="HD/PDEase_dom"/>
</dbReference>
<dbReference type="Proteomes" id="UP000295832">
    <property type="component" value="Unassembled WGS sequence"/>
</dbReference>
<dbReference type="EMBL" id="SOEG01000003">
    <property type="protein sequence ID" value="TDX53195.1"/>
    <property type="molecule type" value="Genomic_DNA"/>
</dbReference>